<dbReference type="Proteomes" id="UP000483362">
    <property type="component" value="Unassembled WGS sequence"/>
</dbReference>
<keyword evidence="2" id="KW-1185">Reference proteome</keyword>
<gene>
    <name evidence="1" type="ORF">FYJ29_00245</name>
</gene>
<protein>
    <submittedName>
        <fullName evidence="1">Uncharacterized protein</fullName>
    </submittedName>
</protein>
<dbReference type="RefSeq" id="WP_154328004.1">
    <property type="nucleotide sequence ID" value="NZ_CP045696.1"/>
</dbReference>
<proteinExistence type="predicted"/>
<name>A0A6L5X7H1_9BACT</name>
<dbReference type="EMBL" id="VULT01000001">
    <property type="protein sequence ID" value="MSS16210.1"/>
    <property type="molecule type" value="Genomic_DNA"/>
</dbReference>
<sequence length="68" mass="7677">MGNALEIQKQVWVNSTGKKYSVDLHAGKDGRSDYLMITEHTGNRRYRISIPLPMVGHLIEAIHDALET</sequence>
<evidence type="ECO:0000313" key="1">
    <source>
        <dbReference type="EMBL" id="MSS16210.1"/>
    </source>
</evidence>
<comment type="caution">
    <text evidence="1">The sequence shown here is derived from an EMBL/GenBank/DDBJ whole genome shotgun (WGS) entry which is preliminary data.</text>
</comment>
<reference evidence="1 2" key="1">
    <citation type="submission" date="2019-08" db="EMBL/GenBank/DDBJ databases">
        <title>In-depth cultivation of the pig gut microbiome towards novel bacterial diversity and tailored functional studies.</title>
        <authorList>
            <person name="Wylensek D."/>
            <person name="Hitch T.C.A."/>
            <person name="Clavel T."/>
        </authorList>
    </citation>
    <scope>NUCLEOTIDE SEQUENCE [LARGE SCALE GENOMIC DNA]</scope>
    <source>
        <strain evidence="1 2">Oil-RF-744-WCA-WT-10</strain>
    </source>
</reference>
<dbReference type="AlphaFoldDB" id="A0A6L5X7H1"/>
<accession>A0A6L5X7H1</accession>
<evidence type="ECO:0000313" key="2">
    <source>
        <dbReference type="Proteomes" id="UP000483362"/>
    </source>
</evidence>
<organism evidence="1 2">
    <name type="scientific">Sodaliphilus pleomorphus</name>
    <dbReference type="NCBI Taxonomy" id="2606626"/>
    <lineage>
        <taxon>Bacteria</taxon>
        <taxon>Pseudomonadati</taxon>
        <taxon>Bacteroidota</taxon>
        <taxon>Bacteroidia</taxon>
        <taxon>Bacteroidales</taxon>
        <taxon>Muribaculaceae</taxon>
        <taxon>Sodaliphilus</taxon>
    </lineage>
</organism>